<evidence type="ECO:0000256" key="12">
    <source>
        <dbReference type="ARBA" id="ARBA00022703"/>
    </source>
</evidence>
<dbReference type="InterPro" id="IPR017892">
    <property type="entry name" value="Pkinase_C"/>
</dbReference>
<evidence type="ECO:0000256" key="18">
    <source>
        <dbReference type="ARBA" id="ARBA00022833"/>
    </source>
</evidence>
<dbReference type="PRINTS" id="PR00008">
    <property type="entry name" value="DAGPEDOMAIN"/>
</dbReference>
<dbReference type="InterPro" id="IPR046349">
    <property type="entry name" value="C1-like_sf"/>
</dbReference>
<evidence type="ECO:0000256" key="27">
    <source>
        <dbReference type="ARBA" id="ARBA00023136"/>
    </source>
</evidence>
<evidence type="ECO:0000256" key="34">
    <source>
        <dbReference type="PIRSR" id="PIRSR000550-2"/>
    </source>
</evidence>
<evidence type="ECO:0000256" key="36">
    <source>
        <dbReference type="PIRSR" id="PIRSR000550-4"/>
    </source>
</evidence>
<evidence type="ECO:0000256" key="16">
    <source>
        <dbReference type="ARBA" id="ARBA00022771"/>
    </source>
</evidence>
<sequence length="643" mass="73448">MADVFPSSETGSTHDVANRFARKGALRQKNVHEVKNHKFIARFFKQPTFCSHCTDFIWGFGKQGFQCQDDPRSKHKFKIHTYGSPTFCDHCGSLLYGLIHQGMKCETCDMNVHKVCVVNVPSMCGMDHTEKRGRIFLKAEVNGDILSVTVREAKNLIPMDPNGLSDPYVKLKLIPDPKNESKQKTKTIRSTLNPHWNESFTFKLKPSDKDRRLSIEIWDWDRTTRNDFMGSFSFGVSELMKMPACGWYKLLNQEEGEYYNVPIPEAEDGNLELRQKFEKAKLGPAGNKVISPIEDRKPYNNIDNVKLTDFIFVMVLGKGSFGKVMLAERKGSDELYAIKILKKDVVIQDDDVECTMVEKRVLALSEKPPFLTQLHSCFQTVDRLYFVMEYVNGGDLMYHIQQVGKFKEPQAVFYAAEISVGLFFLHKKGIVYRDLKLDNVMLDAEGHIKIADFGMCKEHMVDGVTTRTFCGTPDYIAPEIIAYQPYGKSVDWWAYGVLLYEMLAGQPPFDGEDEDELFQSIMEHNVSYPKSMSKEAVSICKGLMTKHPVKRLGCGPEGERDIREHAFFRRIDWEKLEGREIQPPFKPKVCGKGAENFDKFFTRGQPVLTPPDQLVIANIDQADFEGFSYINPQFVHPSLQSEA</sequence>
<evidence type="ECO:0000256" key="17">
    <source>
        <dbReference type="ARBA" id="ARBA00022777"/>
    </source>
</evidence>
<dbReference type="CDD" id="cd20836">
    <property type="entry name" value="C1_cPKC_rpt2"/>
    <property type="match status" value="1"/>
</dbReference>
<evidence type="ECO:0000256" key="31">
    <source>
        <dbReference type="ARBA" id="ARBA00060019"/>
    </source>
</evidence>
<evidence type="ECO:0000313" key="42">
    <source>
        <dbReference type="EMBL" id="DBA21855.1"/>
    </source>
</evidence>
<dbReference type="InterPro" id="IPR008271">
    <property type="entry name" value="Ser/Thr_kinase_AS"/>
</dbReference>
<dbReference type="Gene3D" id="3.30.60.20">
    <property type="match status" value="2"/>
</dbReference>
<feature type="active site" description="Proton acceptor" evidence="33">
    <location>
        <position position="434"/>
    </location>
</feature>
<keyword evidence="19 36" id="KW-0106">Calcium</keyword>
<evidence type="ECO:0000256" key="35">
    <source>
        <dbReference type="PIRSR" id="PIRSR000550-3"/>
    </source>
</evidence>
<feature type="binding site" evidence="36">
    <location>
        <position position="159"/>
    </location>
    <ligand>
        <name>Ca(2+)</name>
        <dbReference type="ChEBI" id="CHEBI:29108"/>
        <label>1</label>
    </ligand>
</feature>
<keyword evidence="18" id="KW-0862">Zinc</keyword>
<dbReference type="GO" id="GO:0004697">
    <property type="term" value="F:diacylglycerol-dependent serine/threonine kinase activity"/>
    <property type="evidence" value="ECO:0007669"/>
    <property type="project" value="UniProtKB-EC"/>
</dbReference>
<dbReference type="PANTHER" id="PTHR24351">
    <property type="entry name" value="RIBOSOMAL PROTEIN S6 KINASE"/>
    <property type="match status" value="1"/>
</dbReference>
<keyword evidence="7" id="KW-0963">Cytoplasm</keyword>
<evidence type="ECO:0000256" key="1">
    <source>
        <dbReference type="ARBA" id="ARBA00004123"/>
    </source>
</evidence>
<dbReference type="GO" id="GO:0006325">
    <property type="term" value="P:chromatin organization"/>
    <property type="evidence" value="ECO:0007669"/>
    <property type="project" value="UniProtKB-KW"/>
</dbReference>
<feature type="binding site" evidence="36">
    <location>
        <position position="225"/>
    </location>
    <ligand>
        <name>Ca(2+)</name>
        <dbReference type="ChEBI" id="CHEBI:29108"/>
        <label>1</label>
    </ligand>
</feature>
<feature type="domain" description="Protein kinase" evidence="39">
    <location>
        <begin position="310"/>
        <end position="568"/>
    </location>
</feature>
<feature type="binding site" evidence="36">
    <location>
        <position position="221"/>
    </location>
    <ligand>
        <name>Ca(2+)</name>
        <dbReference type="ChEBI" id="CHEBI:29108"/>
        <label>1</label>
    </ligand>
</feature>
<dbReference type="GO" id="GO:0005886">
    <property type="term" value="C:plasma membrane"/>
    <property type="evidence" value="ECO:0007669"/>
    <property type="project" value="UniProtKB-SubCell"/>
</dbReference>
<dbReference type="GO" id="GO:0001525">
    <property type="term" value="P:angiogenesis"/>
    <property type="evidence" value="ECO:0007669"/>
    <property type="project" value="UniProtKB-KW"/>
</dbReference>
<feature type="binding site" evidence="36">
    <location>
        <position position="160"/>
    </location>
    <ligand>
        <name>Ca(2+)</name>
        <dbReference type="ChEBI" id="CHEBI:29108"/>
        <label>1</label>
    </ligand>
</feature>
<dbReference type="Pfam" id="PF00433">
    <property type="entry name" value="Pkinase_C"/>
    <property type="match status" value="1"/>
</dbReference>
<keyword evidence="12" id="KW-0053">Apoptosis</keyword>
<keyword evidence="28" id="KW-0539">Nucleus</keyword>
<dbReference type="PIRSF" id="PIRSF000550">
    <property type="entry name" value="PKC_alpha"/>
    <property type="match status" value="1"/>
</dbReference>
<keyword evidence="21" id="KW-0156">Chromatin regulator</keyword>
<keyword evidence="11 32" id="KW-0808">Transferase</keyword>
<dbReference type="InterPro" id="IPR034663">
    <property type="entry name" value="cPKC_alpha"/>
</dbReference>
<evidence type="ECO:0000256" key="2">
    <source>
        <dbReference type="ARBA" id="ARBA00004202"/>
    </source>
</evidence>
<feature type="binding site" evidence="36">
    <location>
        <position position="219"/>
    </location>
    <ligand>
        <name>Ca(2+)</name>
        <dbReference type="ChEBI" id="CHEBI:29108"/>
        <label>1</label>
    </ligand>
</feature>
<evidence type="ECO:0000256" key="7">
    <source>
        <dbReference type="ARBA" id="ARBA00022490"/>
    </source>
</evidence>
<keyword evidence="26" id="KW-1064">Adaptive immunity</keyword>
<evidence type="ECO:0000256" key="30">
    <source>
        <dbReference type="ARBA" id="ARBA00047470"/>
    </source>
</evidence>
<evidence type="ECO:0000256" key="22">
    <source>
        <dbReference type="ARBA" id="ARBA00022859"/>
    </source>
</evidence>
<dbReference type="PRINTS" id="PR00360">
    <property type="entry name" value="C2DOMAIN"/>
</dbReference>
<dbReference type="PROSITE" id="PS50004">
    <property type="entry name" value="C2"/>
    <property type="match status" value="1"/>
</dbReference>
<comment type="cofactor">
    <cofactor evidence="36">
        <name>Ca(2+)</name>
        <dbReference type="ChEBI" id="CHEBI:29108"/>
    </cofactor>
    <text evidence="36">Binds 3 Ca(2+) ions per subunit. The ions are bound to the C2 domain.</text>
</comment>
<feature type="binding site" evidence="34">
    <location>
        <position position="218"/>
    </location>
    <ligand>
        <name>a 1,2-diacyl-sn-glycero-3-phospho-(1D-myo-inositol-4,5-bisphosphate)</name>
        <dbReference type="ChEBI" id="CHEBI:58456"/>
    </ligand>
</feature>
<dbReference type="Pfam" id="PF00168">
    <property type="entry name" value="C2"/>
    <property type="match status" value="1"/>
</dbReference>
<dbReference type="InterPro" id="IPR002219">
    <property type="entry name" value="PKC_DAG/PE"/>
</dbReference>
<dbReference type="PROSITE" id="PS00107">
    <property type="entry name" value="PROTEIN_KINASE_ATP"/>
    <property type="match status" value="1"/>
</dbReference>
<evidence type="ECO:0000256" key="32">
    <source>
        <dbReference type="PIRNR" id="PIRNR000550"/>
    </source>
</evidence>
<dbReference type="GO" id="GO:0005634">
    <property type="term" value="C:nucleus"/>
    <property type="evidence" value="ECO:0007669"/>
    <property type="project" value="UniProtKB-SubCell"/>
</dbReference>
<feature type="domain" description="Phorbol-ester/DAG-type" evidence="40">
    <location>
        <begin position="36"/>
        <end position="68"/>
    </location>
</feature>
<evidence type="ECO:0000256" key="14">
    <source>
        <dbReference type="ARBA" id="ARBA00022737"/>
    </source>
</evidence>
<dbReference type="PROSITE" id="PS50081">
    <property type="entry name" value="ZF_DAG_PE_2"/>
    <property type="match status" value="2"/>
</dbReference>
<dbReference type="Pfam" id="PF00069">
    <property type="entry name" value="Pkinase"/>
    <property type="match status" value="1"/>
</dbReference>
<evidence type="ECO:0000256" key="3">
    <source>
        <dbReference type="ARBA" id="ARBA00004318"/>
    </source>
</evidence>
<dbReference type="FunFam" id="3.30.200.20:FF:000103">
    <property type="entry name" value="Protein kinase C"/>
    <property type="match status" value="1"/>
</dbReference>
<dbReference type="InterPro" id="IPR011009">
    <property type="entry name" value="Kinase-like_dom_sf"/>
</dbReference>
<dbReference type="SUPFAM" id="SSF57889">
    <property type="entry name" value="Cysteine-rich domain"/>
    <property type="match status" value="2"/>
</dbReference>
<keyword evidence="43" id="KW-1185">Reference proteome</keyword>
<dbReference type="Proteomes" id="UP001181693">
    <property type="component" value="Unassembled WGS sequence"/>
</dbReference>
<gene>
    <name evidence="42" type="ORF">GDO54_012976</name>
</gene>
<evidence type="ECO:0000256" key="4">
    <source>
        <dbReference type="ARBA" id="ARBA00004496"/>
    </source>
</evidence>
<dbReference type="InterPro" id="IPR000961">
    <property type="entry name" value="AGC-kinase_C"/>
</dbReference>
<dbReference type="InterPro" id="IPR020454">
    <property type="entry name" value="DAG/PE-bd"/>
</dbReference>
<keyword evidence="20 32" id="KW-0067">ATP-binding</keyword>
<keyword evidence="17 32" id="KW-0418">Kinase</keyword>
<accession>A0AAV3AF77</accession>
<keyword evidence="6" id="KW-1003">Cell membrane</keyword>
<comment type="caution">
    <text evidence="42">The sequence shown here is derived from an EMBL/GenBank/DDBJ whole genome shotgun (WGS) entry which is preliminary data.</text>
</comment>
<name>A0AAV3AF77_PYXAD</name>
<evidence type="ECO:0000256" key="28">
    <source>
        <dbReference type="ARBA" id="ARBA00023242"/>
    </source>
</evidence>
<evidence type="ECO:0000259" key="41">
    <source>
        <dbReference type="PROSITE" id="PS51285"/>
    </source>
</evidence>
<keyword evidence="25" id="KW-0496">Mitochondrion</keyword>
<dbReference type="InterPro" id="IPR035892">
    <property type="entry name" value="C2_domain_sf"/>
</dbReference>
<evidence type="ECO:0000256" key="25">
    <source>
        <dbReference type="ARBA" id="ARBA00023128"/>
    </source>
</evidence>
<keyword evidence="16" id="KW-0863">Zinc-finger</keyword>
<dbReference type="CDD" id="cd05615">
    <property type="entry name" value="STKc_cPKC_alpha"/>
    <property type="match status" value="1"/>
</dbReference>
<feature type="binding site" evidence="34">
    <location>
        <position position="168"/>
    </location>
    <ligand>
        <name>a 1,2-diacyl-sn-glycero-3-phospho-(1D-myo-inositol-4,5-bisphosphate)</name>
        <dbReference type="ChEBI" id="CHEBI:58456"/>
    </ligand>
</feature>
<comment type="similarity">
    <text evidence="5 32">Belongs to the protein kinase superfamily. AGC Ser/Thr protein kinase family. PKC subfamily.</text>
</comment>
<evidence type="ECO:0000259" key="40">
    <source>
        <dbReference type="PROSITE" id="PS50081"/>
    </source>
</evidence>
<dbReference type="InterPro" id="IPR000008">
    <property type="entry name" value="C2_dom"/>
</dbReference>
<dbReference type="Gene3D" id="2.60.40.150">
    <property type="entry name" value="C2 domain"/>
    <property type="match status" value="1"/>
</dbReference>
<evidence type="ECO:0000256" key="23">
    <source>
        <dbReference type="ARBA" id="ARBA00022889"/>
    </source>
</evidence>
<dbReference type="PROSITE" id="PS00479">
    <property type="entry name" value="ZF_DAG_PE_1"/>
    <property type="match status" value="1"/>
</dbReference>
<dbReference type="GO" id="GO:0005524">
    <property type="term" value="F:ATP binding"/>
    <property type="evidence" value="ECO:0007669"/>
    <property type="project" value="UniProtKB-UniRule"/>
</dbReference>
<dbReference type="InterPro" id="IPR014375">
    <property type="entry name" value="Protein_kinase_C_a/b/g"/>
</dbReference>
<evidence type="ECO:0000256" key="10">
    <source>
        <dbReference type="ARBA" id="ARBA00022657"/>
    </source>
</evidence>
<evidence type="ECO:0000256" key="15">
    <source>
        <dbReference type="ARBA" id="ARBA00022741"/>
    </source>
</evidence>
<dbReference type="SUPFAM" id="SSF49562">
    <property type="entry name" value="C2 domain (Calcium/lipid-binding domain, CaLB)"/>
    <property type="match status" value="1"/>
</dbReference>
<feature type="binding site" evidence="35 37">
    <location>
        <position position="339"/>
    </location>
    <ligand>
        <name>ATP</name>
        <dbReference type="ChEBI" id="CHEBI:30616"/>
    </ligand>
</feature>
<dbReference type="EMBL" id="DYDO01000006">
    <property type="protein sequence ID" value="DBA21855.1"/>
    <property type="molecule type" value="Genomic_DNA"/>
</dbReference>
<feature type="domain" description="AGC-kinase C-terminal" evidence="41">
    <location>
        <begin position="569"/>
        <end position="639"/>
    </location>
</feature>
<dbReference type="FunFam" id="2.60.40.150:FF:000012">
    <property type="entry name" value="Kinase C alpha type"/>
    <property type="match status" value="1"/>
</dbReference>
<keyword evidence="13 36" id="KW-0479">Metal-binding</keyword>
<evidence type="ECO:0000256" key="6">
    <source>
        <dbReference type="ARBA" id="ARBA00022475"/>
    </source>
</evidence>
<keyword evidence="14" id="KW-0677">Repeat</keyword>
<dbReference type="InterPro" id="IPR000719">
    <property type="entry name" value="Prot_kinase_dom"/>
</dbReference>
<comment type="catalytic activity">
    <reaction evidence="29 32">
        <text>L-threonyl-[protein] + ATP = O-phospho-L-threonyl-[protein] + ADP + H(+)</text>
        <dbReference type="Rhea" id="RHEA:46608"/>
        <dbReference type="Rhea" id="RHEA-COMP:11060"/>
        <dbReference type="Rhea" id="RHEA-COMP:11605"/>
        <dbReference type="ChEBI" id="CHEBI:15378"/>
        <dbReference type="ChEBI" id="CHEBI:30013"/>
        <dbReference type="ChEBI" id="CHEBI:30616"/>
        <dbReference type="ChEBI" id="CHEBI:61977"/>
        <dbReference type="ChEBI" id="CHEBI:456216"/>
        <dbReference type="EC" id="2.7.11.13"/>
    </reaction>
</comment>
<keyword evidence="10" id="KW-0037">Angiogenesis</keyword>
<dbReference type="FunFam" id="3.30.60.20:FF:000031">
    <property type="entry name" value="Protein kinase C alpha"/>
    <property type="match status" value="1"/>
</dbReference>
<evidence type="ECO:0000256" key="19">
    <source>
        <dbReference type="ARBA" id="ARBA00022837"/>
    </source>
</evidence>
<comment type="function">
    <text evidence="31">Calcium-activated and phospholipid-dependent serine/threonine-protein kinase involved in various processes such as regulation of the B-cell receptor (BCR) signalosome, apoptosis and transcription regulation. Plays a key role in B-cell activation and function by regulating BCR-induced NF-kappa-B activation and B-cell survival. Required for recruitment and activation of the IKK kinase to lipid rafts and mediates phosphorylation of card11/carma1, leading to activate the NF-kappa-B signaling. Involved in apoptosis following oxidative damage: in case of oxidative conditions, specifically phosphorylates isoform p66Shc of shc1, leading to mitochondrial accumulation of p66Shc, where p66Shc acts as a reactive oxygen species producer. Acts as a coactivator of androgen receptor (andr)-dependent transcription, by being recruited to ANDR target genes and specifically mediating phosphorylation of 'Thr-6' of histone H3 (H3T6ph), a specific tag for epigenetic transcriptional activation.</text>
</comment>
<dbReference type="FunFam" id="1.10.510.10:FF:000023">
    <property type="entry name" value="Protein kinase C"/>
    <property type="match status" value="1"/>
</dbReference>
<dbReference type="GO" id="GO:0007155">
    <property type="term" value="P:cell adhesion"/>
    <property type="evidence" value="ECO:0007669"/>
    <property type="project" value="UniProtKB-KW"/>
</dbReference>
<comment type="subcellular location">
    <subcellularLocation>
        <location evidence="2">Cell membrane</location>
        <topology evidence="2">Peripheral membrane protein</topology>
    </subcellularLocation>
    <subcellularLocation>
        <location evidence="4">Cytoplasm</location>
    </subcellularLocation>
    <subcellularLocation>
        <location evidence="3">Mitochondrion membrane</location>
        <topology evidence="3">Peripheral membrane protein</topology>
    </subcellularLocation>
    <subcellularLocation>
        <location evidence="1">Nucleus</location>
    </subcellularLocation>
</comment>
<feature type="binding site" evidence="36">
    <location>
        <position position="220"/>
    </location>
    <ligand>
        <name>Ca(2+)</name>
        <dbReference type="ChEBI" id="CHEBI:29108"/>
        <label>1</label>
    </ligand>
</feature>
<evidence type="ECO:0000256" key="29">
    <source>
        <dbReference type="ARBA" id="ARBA00047272"/>
    </source>
</evidence>
<evidence type="ECO:0000259" key="39">
    <source>
        <dbReference type="PROSITE" id="PS50011"/>
    </source>
</evidence>
<evidence type="ECO:0000256" key="11">
    <source>
        <dbReference type="ARBA" id="ARBA00022679"/>
    </source>
</evidence>
<dbReference type="SMART" id="SM00220">
    <property type="entry name" value="S_TKc"/>
    <property type="match status" value="1"/>
</dbReference>
<evidence type="ECO:0000256" key="20">
    <source>
        <dbReference type="ARBA" id="ARBA00022840"/>
    </source>
</evidence>
<organism evidence="42 43">
    <name type="scientific">Pyxicephalus adspersus</name>
    <name type="common">African bullfrog</name>
    <dbReference type="NCBI Taxonomy" id="30357"/>
    <lineage>
        <taxon>Eukaryota</taxon>
        <taxon>Metazoa</taxon>
        <taxon>Chordata</taxon>
        <taxon>Craniata</taxon>
        <taxon>Vertebrata</taxon>
        <taxon>Euteleostomi</taxon>
        <taxon>Amphibia</taxon>
        <taxon>Batrachia</taxon>
        <taxon>Anura</taxon>
        <taxon>Neobatrachia</taxon>
        <taxon>Ranoidea</taxon>
        <taxon>Pyxicephalidae</taxon>
        <taxon>Pyxicephalinae</taxon>
        <taxon>Pyxicephalus</taxon>
    </lineage>
</organism>
<keyword evidence="22" id="KW-0391">Immunity</keyword>
<proteinExistence type="inferred from homology"/>
<evidence type="ECO:0000259" key="38">
    <source>
        <dbReference type="PROSITE" id="PS50004"/>
    </source>
</evidence>
<evidence type="ECO:0000256" key="9">
    <source>
        <dbReference type="ARBA" id="ARBA00022553"/>
    </source>
</evidence>
<evidence type="ECO:0000256" key="37">
    <source>
        <dbReference type="PROSITE-ProRule" id="PRU10141"/>
    </source>
</evidence>
<dbReference type="FunFam" id="3.30.200.20:FF:000080">
    <property type="entry name" value="Protein kinase C"/>
    <property type="match status" value="1"/>
</dbReference>
<dbReference type="PROSITE" id="PS00108">
    <property type="entry name" value="PROTEIN_KINASE_ST"/>
    <property type="match status" value="1"/>
</dbReference>
<keyword evidence="24" id="KW-0007">Acetylation</keyword>
<dbReference type="Pfam" id="PF00130">
    <property type="entry name" value="C1_1"/>
    <property type="match status" value="2"/>
</dbReference>
<evidence type="ECO:0000256" key="13">
    <source>
        <dbReference type="ARBA" id="ARBA00022723"/>
    </source>
</evidence>
<evidence type="ECO:0000256" key="21">
    <source>
        <dbReference type="ARBA" id="ARBA00022853"/>
    </source>
</evidence>
<dbReference type="Gene3D" id="1.10.510.10">
    <property type="entry name" value="Transferase(Phosphotransferase) domain 1"/>
    <property type="match status" value="1"/>
</dbReference>
<dbReference type="GO" id="GO:0002250">
    <property type="term" value="P:adaptive immune response"/>
    <property type="evidence" value="ECO:0007669"/>
    <property type="project" value="UniProtKB-KW"/>
</dbReference>
<dbReference type="EC" id="2.7.11.13" evidence="32"/>
<comment type="catalytic activity">
    <reaction evidence="30">
        <text>L-seryl-[protein] + ATP = O-phospho-L-seryl-[protein] + ADP + H(+)</text>
        <dbReference type="Rhea" id="RHEA:17989"/>
        <dbReference type="Rhea" id="RHEA-COMP:9863"/>
        <dbReference type="Rhea" id="RHEA-COMP:11604"/>
        <dbReference type="ChEBI" id="CHEBI:15378"/>
        <dbReference type="ChEBI" id="CHEBI:29999"/>
        <dbReference type="ChEBI" id="CHEBI:30616"/>
        <dbReference type="ChEBI" id="CHEBI:83421"/>
        <dbReference type="ChEBI" id="CHEBI:456216"/>
        <dbReference type="EC" id="2.7.11.13"/>
    </reaction>
</comment>
<dbReference type="GO" id="GO:0008270">
    <property type="term" value="F:zinc ion binding"/>
    <property type="evidence" value="ECO:0007669"/>
    <property type="project" value="UniProtKB-KW"/>
</dbReference>
<keyword evidence="27" id="KW-0472">Membrane</keyword>
<keyword evidence="23" id="KW-0130">Cell adhesion</keyword>
<evidence type="ECO:0000256" key="8">
    <source>
        <dbReference type="ARBA" id="ARBA00022527"/>
    </source>
</evidence>
<dbReference type="AlphaFoldDB" id="A0AAV3AF77"/>
<keyword evidence="15 32" id="KW-0547">Nucleotide-binding</keyword>
<reference evidence="42" key="1">
    <citation type="thesis" date="2020" institute="ProQuest LLC" country="789 East Eisenhower Parkway, Ann Arbor, MI, USA">
        <title>Comparative Genomics and Chromosome Evolution.</title>
        <authorList>
            <person name="Mudd A.B."/>
        </authorList>
    </citation>
    <scope>NUCLEOTIDE SEQUENCE</scope>
    <source>
        <strain evidence="42">1538</strain>
        <tissue evidence="42">Blood</tissue>
    </source>
</reference>
<dbReference type="SMART" id="SM00109">
    <property type="entry name" value="C1"/>
    <property type="match status" value="2"/>
</dbReference>
<dbReference type="Gene3D" id="3.30.200.20">
    <property type="entry name" value="Phosphorylase Kinase, domain 1"/>
    <property type="match status" value="2"/>
</dbReference>
<feature type="binding site" evidence="35">
    <location>
        <begin position="316"/>
        <end position="324"/>
    </location>
    <ligand>
        <name>ATP</name>
        <dbReference type="ChEBI" id="CHEBI:30616"/>
    </ligand>
</feature>
<feature type="domain" description="C2" evidence="38">
    <location>
        <begin position="131"/>
        <end position="248"/>
    </location>
</feature>
<protein>
    <recommendedName>
        <fullName evidence="32">Protein kinase C</fullName>
        <ecNumber evidence="32">2.7.11.13</ecNumber>
    </recommendedName>
</protein>
<dbReference type="PROSITE" id="PS51285">
    <property type="entry name" value="AGC_KINASE_CTER"/>
    <property type="match status" value="1"/>
</dbReference>
<dbReference type="SUPFAM" id="SSF56112">
    <property type="entry name" value="Protein kinase-like (PK-like)"/>
    <property type="match status" value="1"/>
</dbReference>
<dbReference type="PROSITE" id="PS50011">
    <property type="entry name" value="PROTEIN_KINASE_DOM"/>
    <property type="match status" value="1"/>
</dbReference>
<dbReference type="CDD" id="cd04026">
    <property type="entry name" value="C2_PKC_alpha_gamma"/>
    <property type="match status" value="1"/>
</dbReference>
<feature type="domain" description="Phorbol-ester/DAG-type" evidence="40">
    <location>
        <begin position="74"/>
        <end position="124"/>
    </location>
</feature>
<evidence type="ECO:0000256" key="5">
    <source>
        <dbReference type="ARBA" id="ARBA00005490"/>
    </source>
</evidence>
<feature type="binding site" evidence="36">
    <location>
        <position position="227"/>
    </location>
    <ligand>
        <name>Ca(2+)</name>
        <dbReference type="ChEBI" id="CHEBI:29108"/>
        <label>1</label>
    </ligand>
</feature>
<dbReference type="FunFam" id="3.30.60.20:FF:000006">
    <property type="entry name" value="Protein kinase C"/>
    <property type="match status" value="1"/>
</dbReference>
<dbReference type="GO" id="GO:0031966">
    <property type="term" value="C:mitochondrial membrane"/>
    <property type="evidence" value="ECO:0007669"/>
    <property type="project" value="UniProtKB-SubCell"/>
</dbReference>
<evidence type="ECO:0000256" key="26">
    <source>
        <dbReference type="ARBA" id="ARBA00023130"/>
    </source>
</evidence>
<keyword evidence="8 32" id="KW-0723">Serine/threonine-protein kinase</keyword>
<evidence type="ECO:0000313" key="43">
    <source>
        <dbReference type="Proteomes" id="UP001181693"/>
    </source>
</evidence>
<dbReference type="GO" id="GO:0006915">
    <property type="term" value="P:apoptotic process"/>
    <property type="evidence" value="ECO:0007669"/>
    <property type="project" value="UniProtKB-KW"/>
</dbReference>
<evidence type="ECO:0000256" key="33">
    <source>
        <dbReference type="PIRSR" id="PIRSR000550-1"/>
    </source>
</evidence>
<dbReference type="SMART" id="SM00239">
    <property type="entry name" value="C2"/>
    <property type="match status" value="1"/>
</dbReference>
<feature type="binding site" evidence="36">
    <location>
        <position position="166"/>
    </location>
    <ligand>
        <name>Ca(2+)</name>
        <dbReference type="ChEBI" id="CHEBI:29108"/>
        <label>1</label>
    </ligand>
</feature>
<dbReference type="InterPro" id="IPR017441">
    <property type="entry name" value="Protein_kinase_ATP_BS"/>
</dbReference>
<keyword evidence="9" id="KW-0597">Phosphoprotein</keyword>
<dbReference type="SMART" id="SM00133">
    <property type="entry name" value="S_TK_X"/>
    <property type="match status" value="1"/>
</dbReference>
<evidence type="ECO:0000256" key="24">
    <source>
        <dbReference type="ARBA" id="ARBA00022990"/>
    </source>
</evidence>